<dbReference type="Proteomes" id="UP001143747">
    <property type="component" value="Unassembled WGS sequence"/>
</dbReference>
<dbReference type="EMBL" id="JAKELO010000002">
    <property type="protein sequence ID" value="MDE4908968.1"/>
    <property type="molecule type" value="Genomic_DNA"/>
</dbReference>
<sequence>MKKEGIKSGIPPILSSPTFTISLIKEKNMTYDWRELLYPAEWGFRFFIASMLVALVSHFATMEFVLLFYLMTAGCAFCFLLQLRIAILSILGRIPTSG</sequence>
<comment type="caution">
    <text evidence="2">The sequence shown here is derived from an EMBL/GenBank/DDBJ whole genome shotgun (WGS) entry which is preliminary data.</text>
</comment>
<feature type="transmembrane region" description="Helical" evidence="1">
    <location>
        <begin position="42"/>
        <end position="60"/>
    </location>
</feature>
<evidence type="ECO:0000313" key="2">
    <source>
        <dbReference type="EMBL" id="MDE4908968.1"/>
    </source>
</evidence>
<gene>
    <name evidence="2" type="ORF">L0665_10150</name>
</gene>
<organism evidence="2 3">
    <name type="scientific">Methanogenium marinum</name>
    <dbReference type="NCBI Taxonomy" id="348610"/>
    <lineage>
        <taxon>Archaea</taxon>
        <taxon>Methanobacteriati</taxon>
        <taxon>Methanobacteriota</taxon>
        <taxon>Stenosarchaea group</taxon>
        <taxon>Methanomicrobia</taxon>
        <taxon>Methanomicrobiales</taxon>
        <taxon>Methanomicrobiaceae</taxon>
        <taxon>Methanogenium</taxon>
    </lineage>
</organism>
<evidence type="ECO:0000313" key="3">
    <source>
        <dbReference type="Proteomes" id="UP001143747"/>
    </source>
</evidence>
<protein>
    <submittedName>
        <fullName evidence="2">Uncharacterized protein</fullName>
    </submittedName>
</protein>
<name>A0A9Q4PYM3_9EURY</name>
<keyword evidence="1" id="KW-0812">Transmembrane</keyword>
<keyword evidence="1" id="KW-1133">Transmembrane helix</keyword>
<feature type="transmembrane region" description="Helical" evidence="1">
    <location>
        <begin position="66"/>
        <end position="91"/>
    </location>
</feature>
<dbReference type="RefSeq" id="WP_274925577.1">
    <property type="nucleotide sequence ID" value="NZ_JAKELO010000002.1"/>
</dbReference>
<accession>A0A9Q4PYM3</accession>
<reference evidence="2" key="1">
    <citation type="submission" date="2022-01" db="EMBL/GenBank/DDBJ databases">
        <title>Draft genome of Methanogenium marinum DSM 15558.</title>
        <authorList>
            <person name="Chen S.-C."/>
            <person name="You Y.-T."/>
        </authorList>
    </citation>
    <scope>NUCLEOTIDE SEQUENCE</scope>
    <source>
        <strain evidence="2">DSM 15558</strain>
    </source>
</reference>
<keyword evidence="1" id="KW-0472">Membrane</keyword>
<proteinExistence type="predicted"/>
<dbReference type="AlphaFoldDB" id="A0A9Q4PYM3"/>
<keyword evidence="3" id="KW-1185">Reference proteome</keyword>
<evidence type="ECO:0000256" key="1">
    <source>
        <dbReference type="SAM" id="Phobius"/>
    </source>
</evidence>